<keyword evidence="11" id="KW-1185">Reference proteome</keyword>
<evidence type="ECO:0000256" key="6">
    <source>
        <dbReference type="ARBA" id="ARBA00022989"/>
    </source>
</evidence>
<feature type="transmembrane region" description="Helical" evidence="8">
    <location>
        <begin position="42"/>
        <end position="65"/>
    </location>
</feature>
<dbReference type="Proteomes" id="UP001212411">
    <property type="component" value="Chromosome 2"/>
</dbReference>
<evidence type="ECO:0000256" key="2">
    <source>
        <dbReference type="ARBA" id="ARBA00010892"/>
    </source>
</evidence>
<dbReference type="PANTHER" id="PTHR31611:SF0">
    <property type="entry name" value="HIGH-AFFINITY NICKEL TRANSPORT PROTEIN NIC1"/>
    <property type="match status" value="1"/>
</dbReference>
<evidence type="ECO:0000256" key="1">
    <source>
        <dbReference type="ARBA" id="ARBA00004127"/>
    </source>
</evidence>
<gene>
    <name evidence="10" type="primary">nic1</name>
    <name evidence="10" type="ORF">SOMG_03902</name>
</gene>
<feature type="transmembrane region" description="Helical" evidence="8">
    <location>
        <begin position="7"/>
        <end position="30"/>
    </location>
</feature>
<keyword evidence="4" id="KW-0533">Nickel</keyword>
<protein>
    <recommendedName>
        <fullName evidence="8">Nickel/cobalt efflux system</fullName>
    </recommendedName>
</protein>
<dbReference type="AlphaFoldDB" id="A0AAE9WEN7"/>
<keyword evidence="7 8" id="KW-0472">Membrane</keyword>
<evidence type="ECO:0000256" key="7">
    <source>
        <dbReference type="ARBA" id="ARBA00023136"/>
    </source>
</evidence>
<feature type="compositionally biased region" description="Low complexity" evidence="9">
    <location>
        <begin position="285"/>
        <end position="295"/>
    </location>
</feature>
<dbReference type="InterPro" id="IPR011541">
    <property type="entry name" value="Ni/Co_transpt_high_affinity"/>
</dbReference>
<feature type="transmembrane region" description="Helical" evidence="8">
    <location>
        <begin position="137"/>
        <end position="156"/>
    </location>
</feature>
<dbReference type="GO" id="GO:0005886">
    <property type="term" value="C:plasma membrane"/>
    <property type="evidence" value="ECO:0007669"/>
    <property type="project" value="UniProtKB-SubCell"/>
</dbReference>
<keyword evidence="5 8" id="KW-0812">Transmembrane</keyword>
<feature type="region of interest" description="Disordered" evidence="9">
    <location>
        <begin position="274"/>
        <end position="295"/>
    </location>
</feature>
<feature type="compositionally biased region" description="Basic and acidic residues" evidence="9">
    <location>
        <begin position="274"/>
        <end position="283"/>
    </location>
</feature>
<keyword evidence="3 8" id="KW-0813">Transport</keyword>
<evidence type="ECO:0000313" key="11">
    <source>
        <dbReference type="Proteomes" id="UP001212411"/>
    </source>
</evidence>
<comment type="subcellular location">
    <subcellularLocation>
        <location evidence="8">Cell membrane</location>
        <topology evidence="8">Multi-pass membrane protein</topology>
    </subcellularLocation>
    <subcellularLocation>
        <location evidence="1">Endomembrane system</location>
        <topology evidence="1">Multi-pass membrane protein</topology>
    </subcellularLocation>
</comment>
<name>A0AAE9WEN7_9SCHI</name>
<feature type="transmembrane region" description="Helical" evidence="8">
    <location>
        <begin position="231"/>
        <end position="250"/>
    </location>
</feature>
<dbReference type="GO" id="GO:0015099">
    <property type="term" value="F:nickel cation transmembrane transporter activity"/>
    <property type="evidence" value="ECO:0007669"/>
    <property type="project" value="UniProtKB-UniRule"/>
</dbReference>
<dbReference type="GeneID" id="80877378"/>
<dbReference type="PANTHER" id="PTHR31611">
    <property type="entry name" value="HIGH-AFFINITY NICKEL TRANSPORT PROTEIN NIC1"/>
    <property type="match status" value="1"/>
</dbReference>
<dbReference type="EMBL" id="CP115612">
    <property type="protein sequence ID" value="WBW74455.1"/>
    <property type="molecule type" value="Genomic_DNA"/>
</dbReference>
<keyword evidence="6 8" id="KW-1133">Transmembrane helix</keyword>
<evidence type="ECO:0000256" key="3">
    <source>
        <dbReference type="ARBA" id="ARBA00022448"/>
    </source>
</evidence>
<dbReference type="Pfam" id="PF03824">
    <property type="entry name" value="NicO"/>
    <property type="match status" value="1"/>
</dbReference>
<sequence length="308" mass="33936">MSTVGTWFSAGHSTVVLIVCIVVAATSTTFKDRWDNFQTVGGIIGTSVSMGLLLLLAIGNAVLLVRLGHRLAIYRKTGIMNDQGLSSYFAQKMQKLFKLVNSPWKIYILGFVFGLGFDTSTEVSLLGIATLQALKATSIWTILLFPIVFLVGMCLVDTTDGALMYYAYSYSARESNPYFSRLYYSIILTLVSVIAAFTIGIIQMLTLIVSVHPMESTFWDGLNKLSDNYEIVGGCICGAFVLAILFGICMQNYFEKMFSPIVQENDDQGIEVSKIDEQHENPKKSSSSIQISETESGNPYFDVVASKI</sequence>
<accession>A0AAE9WEN7</accession>
<dbReference type="GO" id="GO:0012505">
    <property type="term" value="C:endomembrane system"/>
    <property type="evidence" value="ECO:0007669"/>
    <property type="project" value="UniProtKB-SubCell"/>
</dbReference>
<evidence type="ECO:0000256" key="4">
    <source>
        <dbReference type="ARBA" id="ARBA00022596"/>
    </source>
</evidence>
<dbReference type="RefSeq" id="XP_056038698.1">
    <property type="nucleotide sequence ID" value="XM_056182689.1"/>
</dbReference>
<comment type="similarity">
    <text evidence="2 8">Belongs to the NiCoT transporter (TC 2.A.52) family.</text>
</comment>
<proteinExistence type="inferred from homology"/>
<evidence type="ECO:0000256" key="9">
    <source>
        <dbReference type="SAM" id="MobiDB-lite"/>
    </source>
</evidence>
<evidence type="ECO:0000256" key="5">
    <source>
        <dbReference type="ARBA" id="ARBA00022692"/>
    </source>
</evidence>
<organism evidence="10 11">
    <name type="scientific">Schizosaccharomyces osmophilus</name>
    <dbReference type="NCBI Taxonomy" id="2545709"/>
    <lineage>
        <taxon>Eukaryota</taxon>
        <taxon>Fungi</taxon>
        <taxon>Dikarya</taxon>
        <taxon>Ascomycota</taxon>
        <taxon>Taphrinomycotina</taxon>
        <taxon>Schizosaccharomycetes</taxon>
        <taxon>Schizosaccharomycetales</taxon>
        <taxon>Schizosaccharomycetaceae</taxon>
        <taxon>Schizosaccharomyces</taxon>
    </lineage>
</organism>
<feature type="transmembrane region" description="Helical" evidence="8">
    <location>
        <begin position="182"/>
        <end position="211"/>
    </location>
</feature>
<evidence type="ECO:0000313" key="10">
    <source>
        <dbReference type="EMBL" id="WBW74455.1"/>
    </source>
</evidence>
<dbReference type="KEGG" id="som:SOMG_03902"/>
<reference evidence="10 11" key="1">
    <citation type="journal article" date="2023" name="G3 (Bethesda)">
        <title>A high-quality reference genome for the fission yeast Schizosaccharomyces osmophilus.</title>
        <authorList>
            <person name="Jia G.S."/>
            <person name="Zhang W.C."/>
            <person name="Liang Y."/>
            <person name="Liu X.H."/>
            <person name="Rhind N."/>
            <person name="Pidoux A."/>
            <person name="Brysch-Herzberg M."/>
            <person name="Du L.L."/>
        </authorList>
    </citation>
    <scope>NUCLEOTIDE SEQUENCE [LARGE SCALE GENOMIC DNA]</scope>
    <source>
        <strain evidence="10 11">CBS 15793</strain>
    </source>
</reference>
<evidence type="ECO:0000256" key="8">
    <source>
        <dbReference type="RuleBase" id="RU362101"/>
    </source>
</evidence>
<dbReference type="InterPro" id="IPR004688">
    <property type="entry name" value="Ni/Co_transpt"/>
</dbReference>